<keyword evidence="2" id="KW-0678">Repressor</keyword>
<evidence type="ECO:0000256" key="11">
    <source>
        <dbReference type="ARBA" id="ARBA00023163"/>
    </source>
</evidence>
<dbReference type="AlphaFoldDB" id="A0A0A9VTX1"/>
<evidence type="ECO:0000256" key="2">
    <source>
        <dbReference type="ARBA" id="ARBA00022491"/>
    </source>
</evidence>
<dbReference type="InterPro" id="IPR001739">
    <property type="entry name" value="Methyl_CpG_DNA-bd"/>
</dbReference>
<keyword evidence="9" id="KW-0156">Chromatin regulator</keyword>
<dbReference type="PROSITE" id="PS50867">
    <property type="entry name" value="PRE_SET"/>
    <property type="match status" value="1"/>
</dbReference>
<dbReference type="InterPro" id="IPR041291">
    <property type="entry name" value="TUDOR_5"/>
</dbReference>
<feature type="compositionally biased region" description="Polar residues" evidence="13">
    <location>
        <begin position="471"/>
        <end position="491"/>
    </location>
</feature>
<evidence type="ECO:0000313" key="16">
    <source>
        <dbReference type="EMBL" id="JAF99741.1"/>
    </source>
</evidence>
<dbReference type="Pfam" id="PF05033">
    <property type="entry name" value="Pre-SET"/>
    <property type="match status" value="1"/>
</dbReference>
<dbReference type="SUPFAM" id="SSF82199">
    <property type="entry name" value="SET domain"/>
    <property type="match status" value="1"/>
</dbReference>
<keyword evidence="6" id="KW-0479">Metal-binding</keyword>
<reference evidence="16" key="2">
    <citation type="submission" date="2014-07" db="EMBL/GenBank/DDBJ databases">
        <authorList>
            <person name="Hull J."/>
        </authorList>
    </citation>
    <scope>NUCLEOTIDE SEQUENCE</scope>
</reference>
<evidence type="ECO:0000259" key="15">
    <source>
        <dbReference type="PROSITE" id="PS50982"/>
    </source>
</evidence>
<name>A0A0A9VTX1_LYGHE</name>
<comment type="subcellular location">
    <subcellularLocation>
        <location evidence="1">Nucleus</location>
    </subcellularLocation>
</comment>
<dbReference type="Pfam" id="PF18358">
    <property type="entry name" value="Tudor_4"/>
    <property type="match status" value="1"/>
</dbReference>
<accession>A0A0A9VTX1</accession>
<evidence type="ECO:0000256" key="10">
    <source>
        <dbReference type="ARBA" id="ARBA00023015"/>
    </source>
</evidence>
<evidence type="ECO:0000256" key="4">
    <source>
        <dbReference type="ARBA" id="ARBA00022679"/>
    </source>
</evidence>
<organism evidence="16">
    <name type="scientific">Lygus hesperus</name>
    <name type="common">Western plant bug</name>
    <dbReference type="NCBI Taxonomy" id="30085"/>
    <lineage>
        <taxon>Eukaryota</taxon>
        <taxon>Metazoa</taxon>
        <taxon>Ecdysozoa</taxon>
        <taxon>Arthropoda</taxon>
        <taxon>Hexapoda</taxon>
        <taxon>Insecta</taxon>
        <taxon>Pterygota</taxon>
        <taxon>Neoptera</taxon>
        <taxon>Paraneoptera</taxon>
        <taxon>Hemiptera</taxon>
        <taxon>Heteroptera</taxon>
        <taxon>Panheteroptera</taxon>
        <taxon>Cimicomorpha</taxon>
        <taxon>Miridae</taxon>
        <taxon>Mirini</taxon>
        <taxon>Lygus</taxon>
    </lineage>
</organism>
<dbReference type="InterPro" id="IPR016177">
    <property type="entry name" value="DNA-bd_dom_sf"/>
</dbReference>
<sequence length="985" mass="111964">KDSPEDLEQTAVDTLDCQGMLENISKNTEQPHVPCRNKKGPVCCNSWCDRPASIMPAENIRDYYKIPPGKSFKLCNDCVESYHIYAEKALKNLETNGNMLEGRCTHDNEFIILDNESDESDDASDPEMEKLLGDVIKESLKEIDQQFNFNGIFNSAKDLVIEKFEKFAIDGIELAQKVSKIETDLYKSTEEFKRTFKNEKTVVMAELDMPLGTGMDQKSKRGRSSGEQNSETEPFGLPPFGELIRPPPKVGDLVYAMKEYNFSEWIPFKVTDVIYDSDEHGNFIETFSLQTIVNNVVLKRVVNGDHLAYSNVPTVRLGIGSRIIGAYNQNTGSKQPIMFLSGMIAELPTHVNQFRYLVFFDNGKAQYCPHGDLKVVYKPTKKIHEYFIGFHSNFVQQYLNNFPERPMVKTNTEHFVRVELNGFWISGKVDRLDGSLARVTFLNGNHSEWIYRGSPRLRPVYERLQANLRNGGSTSIPSVQQMTRRTAPQHSKQLKPGMEIVIDSSDDDEDSNSSNSVRAVAKKSTSRQMQALSVAQPQKPVTRSCVIRRLPSMMLNPNSFHYHKCSRACVTWVKYSEDKTVGANPLAIPAIFAFRREIDVTSAVTYTAPCGKRLKNIQEVLKYLSETLIPLTLDMFDFDIRTQIFDEYVVASHFMIMEDISFGAERNPVACVNEVDTDCPDLMQYMTERRPLEGVSMNLDPDFLVCCDCEDNCRDRSKCRCWRLTIDNFKPFNQGENKRHITKIGYQYQRLDQNLLSGIYECNSRCHCNTVTCINRVVQHRTRHKLQLFKTSKKGWGTRCLNDIPQGVFISTYVGNILTEPSANETGTINGDEYFAELDHIEVMEEHKADFEAQALKMTDDEDEESEEETITRTMSSSGRALRSSAHGKRKRNSGGNTPAKPGSRKTTSVDEAPVLVNNSEDEEEDDGDSVRKYYGPNETVYVMDAKIAGTLVDTSITRVTQTSLSRTSMWILTIYGFRGWHFLP</sequence>
<dbReference type="SMART" id="SM00468">
    <property type="entry name" value="PreSET"/>
    <property type="match status" value="1"/>
</dbReference>
<evidence type="ECO:0000256" key="12">
    <source>
        <dbReference type="ARBA" id="ARBA00023242"/>
    </source>
</evidence>
<dbReference type="SMART" id="SM00391">
    <property type="entry name" value="MBD"/>
    <property type="match status" value="1"/>
</dbReference>
<reference evidence="16" key="1">
    <citation type="journal article" date="2014" name="PLoS ONE">
        <title>Transcriptome-Based Identification of ABC Transporters in the Western Tarnished Plant Bug Lygus hesperus.</title>
        <authorList>
            <person name="Hull J.J."/>
            <person name="Chaney K."/>
            <person name="Geib S.M."/>
            <person name="Fabrick J.A."/>
            <person name="Brent C.S."/>
            <person name="Walsh D."/>
            <person name="Lavine L.C."/>
        </authorList>
    </citation>
    <scope>NUCLEOTIDE SEQUENCE</scope>
</reference>
<proteinExistence type="predicted"/>
<feature type="region of interest" description="Disordered" evidence="13">
    <location>
        <begin position="212"/>
        <end position="241"/>
    </location>
</feature>
<keyword evidence="8" id="KW-0862">Zinc</keyword>
<feature type="domain" description="Pre-SET" evidence="14">
    <location>
        <begin position="705"/>
        <end position="781"/>
    </location>
</feature>
<keyword evidence="4 16" id="KW-0808">Transferase</keyword>
<dbReference type="Gene3D" id="2.170.270.10">
    <property type="entry name" value="SET domain"/>
    <property type="match status" value="1"/>
</dbReference>
<dbReference type="GO" id="GO:0005634">
    <property type="term" value="C:nucleus"/>
    <property type="evidence" value="ECO:0007669"/>
    <property type="project" value="UniProtKB-SubCell"/>
</dbReference>
<feature type="non-terminal residue" evidence="16">
    <location>
        <position position="1"/>
    </location>
</feature>
<keyword evidence="3 16" id="KW-0489">Methyltransferase</keyword>
<feature type="domain" description="MBD" evidence="15">
    <location>
        <begin position="580"/>
        <end position="645"/>
    </location>
</feature>
<dbReference type="InterPro" id="IPR051516">
    <property type="entry name" value="SETDB_methyltransferase"/>
</dbReference>
<dbReference type="GO" id="GO:0003677">
    <property type="term" value="F:DNA binding"/>
    <property type="evidence" value="ECO:0007669"/>
    <property type="project" value="InterPro"/>
</dbReference>
<dbReference type="GO" id="GO:0032259">
    <property type="term" value="P:methylation"/>
    <property type="evidence" value="ECO:0007669"/>
    <property type="project" value="UniProtKB-KW"/>
</dbReference>
<dbReference type="Pfam" id="PF01429">
    <property type="entry name" value="MBD"/>
    <property type="match status" value="1"/>
</dbReference>
<dbReference type="PANTHER" id="PTHR46024">
    <property type="entry name" value="HISTONE-LYSINE N-METHYLTRANSFERASE EGGLESS"/>
    <property type="match status" value="1"/>
</dbReference>
<evidence type="ECO:0000256" key="9">
    <source>
        <dbReference type="ARBA" id="ARBA00022853"/>
    </source>
</evidence>
<keyword evidence="10" id="KW-0805">Transcription regulation</keyword>
<dbReference type="PROSITE" id="PS50982">
    <property type="entry name" value="MBD"/>
    <property type="match status" value="1"/>
</dbReference>
<dbReference type="Pfam" id="PF18359">
    <property type="entry name" value="Tudor_5"/>
    <property type="match status" value="1"/>
</dbReference>
<evidence type="ECO:0000256" key="1">
    <source>
        <dbReference type="ARBA" id="ARBA00004123"/>
    </source>
</evidence>
<dbReference type="InterPro" id="IPR007728">
    <property type="entry name" value="Pre-SET_dom"/>
</dbReference>
<dbReference type="GO" id="GO:0008270">
    <property type="term" value="F:zinc ion binding"/>
    <property type="evidence" value="ECO:0007669"/>
    <property type="project" value="InterPro"/>
</dbReference>
<dbReference type="GO" id="GO:0046974">
    <property type="term" value="F:histone H3K9 methyltransferase activity"/>
    <property type="evidence" value="ECO:0007669"/>
    <property type="project" value="TreeGrafter"/>
</dbReference>
<dbReference type="InterPro" id="IPR046341">
    <property type="entry name" value="SET_dom_sf"/>
</dbReference>
<dbReference type="GO" id="GO:0070828">
    <property type="term" value="P:heterochromatin organization"/>
    <property type="evidence" value="ECO:0007669"/>
    <property type="project" value="TreeGrafter"/>
</dbReference>
<evidence type="ECO:0000256" key="8">
    <source>
        <dbReference type="ARBA" id="ARBA00022833"/>
    </source>
</evidence>
<gene>
    <name evidence="16" type="primary">egg_2</name>
    <name evidence="16" type="ORF">CM83_35718</name>
</gene>
<evidence type="ECO:0000256" key="3">
    <source>
        <dbReference type="ARBA" id="ARBA00022603"/>
    </source>
</evidence>
<protein>
    <submittedName>
        <fullName evidence="16">Histone-lysine N-methyltransferase eggless</fullName>
    </submittedName>
</protein>
<keyword evidence="11" id="KW-0804">Transcription</keyword>
<feature type="region of interest" description="Disordered" evidence="13">
    <location>
        <begin position="857"/>
        <end position="933"/>
    </location>
</feature>
<evidence type="ECO:0000256" key="5">
    <source>
        <dbReference type="ARBA" id="ARBA00022691"/>
    </source>
</evidence>
<feature type="region of interest" description="Disordered" evidence="13">
    <location>
        <begin position="471"/>
        <end position="534"/>
    </location>
</feature>
<dbReference type="EMBL" id="GBHO01043862">
    <property type="protein sequence ID" value="JAF99741.1"/>
    <property type="molecule type" value="Transcribed_RNA"/>
</dbReference>
<evidence type="ECO:0000256" key="7">
    <source>
        <dbReference type="ARBA" id="ARBA00022737"/>
    </source>
</evidence>
<evidence type="ECO:0000259" key="14">
    <source>
        <dbReference type="PROSITE" id="PS50867"/>
    </source>
</evidence>
<dbReference type="GO" id="GO:0010629">
    <property type="term" value="P:negative regulation of gene expression"/>
    <property type="evidence" value="ECO:0007669"/>
    <property type="project" value="TreeGrafter"/>
</dbReference>
<dbReference type="InterPro" id="IPR041292">
    <property type="entry name" value="Tudor_4"/>
</dbReference>
<evidence type="ECO:0000256" key="6">
    <source>
        <dbReference type="ARBA" id="ARBA00022723"/>
    </source>
</evidence>
<feature type="compositionally biased region" description="Acidic residues" evidence="13">
    <location>
        <begin position="860"/>
        <end position="869"/>
    </location>
</feature>
<dbReference type="SUPFAM" id="SSF54171">
    <property type="entry name" value="DNA-binding domain"/>
    <property type="match status" value="1"/>
</dbReference>
<dbReference type="Gene3D" id="2.30.30.140">
    <property type="match status" value="1"/>
</dbReference>
<evidence type="ECO:0000256" key="13">
    <source>
        <dbReference type="SAM" id="MobiDB-lite"/>
    </source>
</evidence>
<keyword evidence="7" id="KW-0677">Repeat</keyword>
<keyword evidence="12" id="KW-0539">Nucleus</keyword>
<dbReference type="PANTHER" id="PTHR46024:SF1">
    <property type="entry name" value="HISTONE-LYSINE N-METHYLTRANSFERASE EGGLESS"/>
    <property type="match status" value="1"/>
</dbReference>
<keyword evidence="5" id="KW-0949">S-adenosyl-L-methionine</keyword>